<sequence length="86" mass="9934">MKGTIWMVLSVHCCSRNGCPEIWVGQIPENVSNHFWNSHFWKELQFLRFGTITYHTFLAPSCNLTLGRPSGPPFELDIRPTQRSTL</sequence>
<protein>
    <submittedName>
        <fullName evidence="1">ORF59</fullName>
    </submittedName>
</protein>
<dbReference type="EMBL" id="MF768985">
    <property type="protein sequence ID" value="ATU83759.1"/>
    <property type="molecule type" value="Genomic_DNA"/>
</dbReference>
<dbReference type="Proteomes" id="UP000267516">
    <property type="component" value="Segment"/>
</dbReference>
<name>A0A2D3I5U2_9VIRU</name>
<organism evidence="1">
    <name type="scientific">White spot syndrome virus</name>
    <dbReference type="NCBI Taxonomy" id="342409"/>
    <lineage>
        <taxon>Viruses</taxon>
        <taxon>Viruses incertae sedis</taxon>
        <taxon>Naldaviricetes</taxon>
        <taxon>Nimaviridae</taxon>
        <taxon>Whispovirus</taxon>
    </lineage>
</organism>
<evidence type="ECO:0000313" key="1">
    <source>
        <dbReference type="EMBL" id="ATU83759.1"/>
    </source>
</evidence>
<reference evidence="1" key="1">
    <citation type="journal article" date="2018" name="Aquaculture">
        <title>Complete genome sequence of a white spot syndrome virus associated with a disease incursion in Australia.</title>
        <authorList>
            <person name="Oakey J."/>
            <person name="Smith C.S."/>
        </authorList>
    </citation>
    <scope>NUCLEOTIDE SEQUENCE [LARGE SCALE GENOMIC DNA]</scope>
    <source>
        <strain evidence="1">WSSV-AU</strain>
    </source>
</reference>
<proteinExistence type="predicted"/>
<accession>A0A2D3I5U2</accession>